<evidence type="ECO:0000256" key="1">
    <source>
        <dbReference type="SAM" id="MobiDB-lite"/>
    </source>
</evidence>
<sequence>MDNTNSFLPEPVIESWDPSEPVTVVLHPESNIATPRSRTPMSTSPPDISLSSSSSSTTSFQENSGSSGHGDMDNTNSLLPVIESWDPLSASSISTTRIERKKRVLKHWFPWSRKVSL</sequence>
<feature type="region of interest" description="Disordered" evidence="1">
    <location>
        <begin position="1"/>
        <end position="78"/>
    </location>
</feature>
<evidence type="ECO:0000313" key="3">
    <source>
        <dbReference type="Proteomes" id="UP000315295"/>
    </source>
</evidence>
<dbReference type="Proteomes" id="UP000315295">
    <property type="component" value="Unassembled WGS sequence"/>
</dbReference>
<dbReference type="AlphaFoldDB" id="A0A540KX03"/>
<organism evidence="2 3">
    <name type="scientific">Malus baccata</name>
    <name type="common">Siberian crab apple</name>
    <name type="synonym">Pyrus baccata</name>
    <dbReference type="NCBI Taxonomy" id="106549"/>
    <lineage>
        <taxon>Eukaryota</taxon>
        <taxon>Viridiplantae</taxon>
        <taxon>Streptophyta</taxon>
        <taxon>Embryophyta</taxon>
        <taxon>Tracheophyta</taxon>
        <taxon>Spermatophyta</taxon>
        <taxon>Magnoliopsida</taxon>
        <taxon>eudicotyledons</taxon>
        <taxon>Gunneridae</taxon>
        <taxon>Pentapetalae</taxon>
        <taxon>rosids</taxon>
        <taxon>fabids</taxon>
        <taxon>Rosales</taxon>
        <taxon>Rosaceae</taxon>
        <taxon>Amygdaloideae</taxon>
        <taxon>Maleae</taxon>
        <taxon>Malus</taxon>
    </lineage>
</organism>
<gene>
    <name evidence="2" type="ORF">C1H46_035702</name>
</gene>
<dbReference type="EMBL" id="VIEB01000894">
    <property type="protein sequence ID" value="TQD78743.1"/>
    <property type="molecule type" value="Genomic_DNA"/>
</dbReference>
<protein>
    <submittedName>
        <fullName evidence="2">Uncharacterized protein</fullName>
    </submittedName>
</protein>
<name>A0A540KX03_MALBA</name>
<accession>A0A540KX03</accession>
<comment type="caution">
    <text evidence="2">The sequence shown here is derived from an EMBL/GenBank/DDBJ whole genome shotgun (WGS) entry which is preliminary data.</text>
</comment>
<feature type="compositionally biased region" description="Low complexity" evidence="1">
    <location>
        <begin position="34"/>
        <end position="66"/>
    </location>
</feature>
<evidence type="ECO:0000313" key="2">
    <source>
        <dbReference type="EMBL" id="TQD78743.1"/>
    </source>
</evidence>
<keyword evidence="3" id="KW-1185">Reference proteome</keyword>
<proteinExistence type="predicted"/>
<reference evidence="2 3" key="1">
    <citation type="journal article" date="2019" name="G3 (Bethesda)">
        <title>Sequencing of a Wild Apple (Malus baccata) Genome Unravels the Differences Between Cultivated and Wild Apple Species Regarding Disease Resistance and Cold Tolerance.</title>
        <authorList>
            <person name="Chen X."/>
        </authorList>
    </citation>
    <scope>NUCLEOTIDE SEQUENCE [LARGE SCALE GENOMIC DNA]</scope>
    <source>
        <strain evidence="3">cv. Shandingzi</strain>
        <tissue evidence="2">Leaves</tissue>
    </source>
</reference>